<organism evidence="1 2">
    <name type="scientific">Trichonephila clavipes</name>
    <name type="common">Golden silk orbweaver</name>
    <name type="synonym">Nephila clavipes</name>
    <dbReference type="NCBI Taxonomy" id="2585209"/>
    <lineage>
        <taxon>Eukaryota</taxon>
        <taxon>Metazoa</taxon>
        <taxon>Ecdysozoa</taxon>
        <taxon>Arthropoda</taxon>
        <taxon>Chelicerata</taxon>
        <taxon>Arachnida</taxon>
        <taxon>Araneae</taxon>
        <taxon>Araneomorphae</taxon>
        <taxon>Entelegynae</taxon>
        <taxon>Araneoidea</taxon>
        <taxon>Nephilidae</taxon>
        <taxon>Trichonephila</taxon>
    </lineage>
</organism>
<sequence length="84" mass="9824">MREDACMRTCQPDDIYSEKLKDFSKFAEVVGRNWSIKLFKLVTFTNKCHYLPHRPVIKLDSTTTEMRPVFDASARKKVKPSLND</sequence>
<name>A0A8X6T0J1_TRICX</name>
<dbReference type="AlphaFoldDB" id="A0A8X6T0J1"/>
<reference evidence="1" key="1">
    <citation type="submission" date="2020-08" db="EMBL/GenBank/DDBJ databases">
        <title>Multicomponent nature underlies the extraordinary mechanical properties of spider dragline silk.</title>
        <authorList>
            <person name="Kono N."/>
            <person name="Nakamura H."/>
            <person name="Mori M."/>
            <person name="Yoshida Y."/>
            <person name="Ohtoshi R."/>
            <person name="Malay A.D."/>
            <person name="Moran D.A.P."/>
            <person name="Tomita M."/>
            <person name="Numata K."/>
            <person name="Arakawa K."/>
        </authorList>
    </citation>
    <scope>NUCLEOTIDE SEQUENCE</scope>
</reference>
<protein>
    <submittedName>
        <fullName evidence="1">Uncharacterized protein</fullName>
    </submittedName>
</protein>
<dbReference type="Proteomes" id="UP000887159">
    <property type="component" value="Unassembled WGS sequence"/>
</dbReference>
<gene>
    <name evidence="1" type="ORF">TNCV_2348181</name>
</gene>
<evidence type="ECO:0000313" key="1">
    <source>
        <dbReference type="EMBL" id="GFY16173.1"/>
    </source>
</evidence>
<evidence type="ECO:0000313" key="2">
    <source>
        <dbReference type="Proteomes" id="UP000887159"/>
    </source>
</evidence>
<dbReference type="EMBL" id="BMAU01021338">
    <property type="protein sequence ID" value="GFY16173.1"/>
    <property type="molecule type" value="Genomic_DNA"/>
</dbReference>
<accession>A0A8X6T0J1</accession>
<proteinExistence type="predicted"/>
<comment type="caution">
    <text evidence="1">The sequence shown here is derived from an EMBL/GenBank/DDBJ whole genome shotgun (WGS) entry which is preliminary data.</text>
</comment>
<keyword evidence="2" id="KW-1185">Reference proteome</keyword>